<dbReference type="OrthoDB" id="3437257at2759"/>
<organism evidence="2 3">
    <name type="scientific">Aspergillus aculeatus (strain ATCC 16872 / CBS 172.66 / WB 5094)</name>
    <dbReference type="NCBI Taxonomy" id="690307"/>
    <lineage>
        <taxon>Eukaryota</taxon>
        <taxon>Fungi</taxon>
        <taxon>Dikarya</taxon>
        <taxon>Ascomycota</taxon>
        <taxon>Pezizomycotina</taxon>
        <taxon>Eurotiomycetes</taxon>
        <taxon>Eurotiomycetidae</taxon>
        <taxon>Eurotiales</taxon>
        <taxon>Aspergillaceae</taxon>
        <taxon>Aspergillus</taxon>
        <taxon>Aspergillus subgen. Circumdati</taxon>
    </lineage>
</organism>
<dbReference type="AlphaFoldDB" id="A0A1L9WG01"/>
<reference evidence="3" key="1">
    <citation type="journal article" date="2017" name="Genome Biol.">
        <title>Comparative genomics reveals high biological diversity and specific adaptations in the industrially and medically important fungal genus Aspergillus.</title>
        <authorList>
            <person name="de Vries R.P."/>
            <person name="Riley R."/>
            <person name="Wiebenga A."/>
            <person name="Aguilar-Osorio G."/>
            <person name="Amillis S."/>
            <person name="Uchima C.A."/>
            <person name="Anderluh G."/>
            <person name="Asadollahi M."/>
            <person name="Askin M."/>
            <person name="Barry K."/>
            <person name="Battaglia E."/>
            <person name="Bayram O."/>
            <person name="Benocci T."/>
            <person name="Braus-Stromeyer S.A."/>
            <person name="Caldana C."/>
            <person name="Canovas D."/>
            <person name="Cerqueira G.C."/>
            <person name="Chen F."/>
            <person name="Chen W."/>
            <person name="Choi C."/>
            <person name="Clum A."/>
            <person name="Dos Santos R.A."/>
            <person name="Damasio A.R."/>
            <person name="Diallinas G."/>
            <person name="Emri T."/>
            <person name="Fekete E."/>
            <person name="Flipphi M."/>
            <person name="Freyberg S."/>
            <person name="Gallo A."/>
            <person name="Gournas C."/>
            <person name="Habgood R."/>
            <person name="Hainaut M."/>
            <person name="Harispe M.L."/>
            <person name="Henrissat B."/>
            <person name="Hilden K.S."/>
            <person name="Hope R."/>
            <person name="Hossain A."/>
            <person name="Karabika E."/>
            <person name="Karaffa L."/>
            <person name="Karanyi Z."/>
            <person name="Krasevec N."/>
            <person name="Kuo A."/>
            <person name="Kusch H."/>
            <person name="LaButti K."/>
            <person name="Lagendijk E.L."/>
            <person name="Lapidus A."/>
            <person name="Levasseur A."/>
            <person name="Lindquist E."/>
            <person name="Lipzen A."/>
            <person name="Logrieco A.F."/>
            <person name="MacCabe A."/>
            <person name="Maekelae M.R."/>
            <person name="Malavazi I."/>
            <person name="Melin P."/>
            <person name="Meyer V."/>
            <person name="Mielnichuk N."/>
            <person name="Miskei M."/>
            <person name="Molnar A.P."/>
            <person name="Mule G."/>
            <person name="Ngan C.Y."/>
            <person name="Orejas M."/>
            <person name="Orosz E."/>
            <person name="Ouedraogo J.P."/>
            <person name="Overkamp K.M."/>
            <person name="Park H.-S."/>
            <person name="Perrone G."/>
            <person name="Piumi F."/>
            <person name="Punt P.J."/>
            <person name="Ram A.F."/>
            <person name="Ramon A."/>
            <person name="Rauscher S."/>
            <person name="Record E."/>
            <person name="Riano-Pachon D.M."/>
            <person name="Robert V."/>
            <person name="Roehrig J."/>
            <person name="Ruller R."/>
            <person name="Salamov A."/>
            <person name="Salih N.S."/>
            <person name="Samson R.A."/>
            <person name="Sandor E."/>
            <person name="Sanguinetti M."/>
            <person name="Schuetze T."/>
            <person name="Sepcic K."/>
            <person name="Shelest E."/>
            <person name="Sherlock G."/>
            <person name="Sophianopoulou V."/>
            <person name="Squina F.M."/>
            <person name="Sun H."/>
            <person name="Susca A."/>
            <person name="Todd R.B."/>
            <person name="Tsang A."/>
            <person name="Unkles S.E."/>
            <person name="van de Wiele N."/>
            <person name="van Rossen-Uffink D."/>
            <person name="Oliveira J.V."/>
            <person name="Vesth T.C."/>
            <person name="Visser J."/>
            <person name="Yu J.-H."/>
            <person name="Zhou M."/>
            <person name="Andersen M.R."/>
            <person name="Archer D.B."/>
            <person name="Baker S.E."/>
            <person name="Benoit I."/>
            <person name="Brakhage A.A."/>
            <person name="Braus G.H."/>
            <person name="Fischer R."/>
            <person name="Frisvad J.C."/>
            <person name="Goldman G.H."/>
            <person name="Houbraken J."/>
            <person name="Oakley B."/>
            <person name="Pocsi I."/>
            <person name="Scazzocchio C."/>
            <person name="Seiboth B."/>
            <person name="vanKuyk P.A."/>
            <person name="Wortman J."/>
            <person name="Dyer P.S."/>
            <person name="Grigoriev I.V."/>
        </authorList>
    </citation>
    <scope>NUCLEOTIDE SEQUENCE [LARGE SCALE GENOMIC DNA]</scope>
    <source>
        <strain evidence="3">ATCC 16872 / CBS 172.66 / WB 5094</strain>
    </source>
</reference>
<evidence type="ECO:0000259" key="1">
    <source>
        <dbReference type="Pfam" id="PF20150"/>
    </source>
</evidence>
<keyword evidence="3" id="KW-1185">Reference proteome</keyword>
<dbReference type="Proteomes" id="UP000184546">
    <property type="component" value="Unassembled WGS sequence"/>
</dbReference>
<dbReference type="GeneID" id="30977839"/>
<sequence length="190" mass="21772">MATSEFPSFSRLPAEIRLMIWNAALPGPINNPLFFWRTVKLQIHRLDDKYDYYDDWVPDLIRPIEMGFFSVKIPLLKVNKEAHKDFLSEVWNMFYVLSLDGPGRFPNHENAIRRVALPQQMLMDSRLAPLPRLFNGGVQLWCRNLYVVVDAPAALRGVVTNGSKRVTDSPNWGLEVLDDFPRASCTRPGG</sequence>
<gene>
    <name evidence="2" type="ORF">ASPACDRAFT_64710</name>
</gene>
<name>A0A1L9WG01_ASPA1</name>
<proteinExistence type="predicted"/>
<feature type="domain" description="2EXR" evidence="1">
    <location>
        <begin position="6"/>
        <end position="84"/>
    </location>
</feature>
<accession>A0A1L9WG01</accession>
<evidence type="ECO:0000313" key="3">
    <source>
        <dbReference type="Proteomes" id="UP000184546"/>
    </source>
</evidence>
<dbReference type="EMBL" id="KV878991">
    <property type="protein sequence ID" value="OJJ95108.1"/>
    <property type="molecule type" value="Genomic_DNA"/>
</dbReference>
<protein>
    <recommendedName>
        <fullName evidence="1">2EXR domain-containing protein</fullName>
    </recommendedName>
</protein>
<dbReference type="OMA" id="RSELWIC"/>
<dbReference type="InterPro" id="IPR045518">
    <property type="entry name" value="2EXR"/>
</dbReference>
<dbReference type="Pfam" id="PF20150">
    <property type="entry name" value="2EXR"/>
    <property type="match status" value="1"/>
</dbReference>
<evidence type="ECO:0000313" key="2">
    <source>
        <dbReference type="EMBL" id="OJJ95108.1"/>
    </source>
</evidence>
<dbReference type="RefSeq" id="XP_020051448.1">
    <property type="nucleotide sequence ID" value="XM_020204025.1"/>
</dbReference>
<dbReference type="VEuPathDB" id="FungiDB:ASPACDRAFT_64710"/>